<feature type="region of interest" description="Disordered" evidence="1">
    <location>
        <begin position="323"/>
        <end position="347"/>
    </location>
</feature>
<feature type="compositionally biased region" description="Low complexity" evidence="1">
    <location>
        <begin position="204"/>
        <end position="214"/>
    </location>
</feature>
<dbReference type="Gene3D" id="3.10.350.10">
    <property type="entry name" value="LysM domain"/>
    <property type="match status" value="1"/>
</dbReference>
<organism evidence="3 4">
    <name type="scientific">Ostreobium quekettii</name>
    <dbReference type="NCBI Taxonomy" id="121088"/>
    <lineage>
        <taxon>Eukaryota</taxon>
        <taxon>Viridiplantae</taxon>
        <taxon>Chlorophyta</taxon>
        <taxon>core chlorophytes</taxon>
        <taxon>Ulvophyceae</taxon>
        <taxon>TCBD clade</taxon>
        <taxon>Bryopsidales</taxon>
        <taxon>Ostreobineae</taxon>
        <taxon>Ostreobiaceae</taxon>
        <taxon>Ostreobium</taxon>
    </lineage>
</organism>
<protein>
    <recommendedName>
        <fullName evidence="2">LysM domain-containing protein</fullName>
    </recommendedName>
</protein>
<comment type="caution">
    <text evidence="3">The sequence shown here is derived from an EMBL/GenBank/DDBJ whole genome shotgun (WGS) entry which is preliminary data.</text>
</comment>
<proteinExistence type="predicted"/>
<feature type="region of interest" description="Disordered" evidence="1">
    <location>
        <begin position="256"/>
        <end position="279"/>
    </location>
</feature>
<evidence type="ECO:0000256" key="1">
    <source>
        <dbReference type="SAM" id="MobiDB-lite"/>
    </source>
</evidence>
<evidence type="ECO:0000313" key="3">
    <source>
        <dbReference type="EMBL" id="CAD7704072.1"/>
    </source>
</evidence>
<evidence type="ECO:0000313" key="4">
    <source>
        <dbReference type="Proteomes" id="UP000708148"/>
    </source>
</evidence>
<keyword evidence="4" id="KW-1185">Reference proteome</keyword>
<feature type="compositionally biased region" description="Low complexity" evidence="1">
    <location>
        <begin position="257"/>
        <end position="266"/>
    </location>
</feature>
<dbReference type="SUPFAM" id="SSF54106">
    <property type="entry name" value="LysM domain"/>
    <property type="match status" value="1"/>
</dbReference>
<feature type="region of interest" description="Disordered" evidence="1">
    <location>
        <begin position="155"/>
        <end position="240"/>
    </location>
</feature>
<dbReference type="OrthoDB" id="538216at2759"/>
<dbReference type="InterPro" id="IPR045030">
    <property type="entry name" value="LYSM1-4"/>
</dbReference>
<dbReference type="InterPro" id="IPR036779">
    <property type="entry name" value="LysM_dom_sf"/>
</dbReference>
<dbReference type="PROSITE" id="PS51782">
    <property type="entry name" value="LYSM"/>
    <property type="match status" value="1"/>
</dbReference>
<dbReference type="EMBL" id="CAJHUC010002620">
    <property type="protein sequence ID" value="CAD7704072.1"/>
    <property type="molecule type" value="Genomic_DNA"/>
</dbReference>
<dbReference type="PANTHER" id="PTHR20932:SF36">
    <property type="entry name" value="OS03G0110600 PROTEIN"/>
    <property type="match status" value="1"/>
</dbReference>
<feature type="compositionally biased region" description="Polar residues" evidence="1">
    <location>
        <begin position="267"/>
        <end position="279"/>
    </location>
</feature>
<dbReference type="PANTHER" id="PTHR20932">
    <property type="entry name" value="LYSM AND PUTATIVE PEPTIDOGLYCAN-BINDING DOMAIN-CONTAINING PROTEIN"/>
    <property type="match status" value="1"/>
</dbReference>
<dbReference type="InterPro" id="IPR018392">
    <property type="entry name" value="LysM"/>
</dbReference>
<feature type="compositionally biased region" description="Polar residues" evidence="1">
    <location>
        <begin position="323"/>
        <end position="333"/>
    </location>
</feature>
<dbReference type="Proteomes" id="UP000708148">
    <property type="component" value="Unassembled WGS sequence"/>
</dbReference>
<accession>A0A8S1JA81</accession>
<sequence>MEGSSGEPLASGDSSADQYLVHKVSKHDNLAGIAIRYGVTVLDLKQANGLLSDNAMFARDTLVVPLERREVRITDASTVASFVNRLGRRVDHTDFVSRPGTTALGPIASDPRYLEESVTTPTSTAASSESDFRDIYWRDPAEIDMKLVADIAMPSKNKNGYNRRDSMRQRHMSSRSSERPASCSPRMESQADRETGSLWTGERPCSPSCSESSPGLASRRSTTCHSSKRSRPPNLPNGKKVSQISDYLICMAHSMVSSSGSGRSSSLTPRESANGRSSETILQRMKRVASQSALGKESVLHLTSIGDSLAASLASLQSRISMNGRTASESGSTHGRAAIPKNGLKSD</sequence>
<feature type="domain" description="LysM" evidence="2">
    <location>
        <begin position="20"/>
        <end position="64"/>
    </location>
</feature>
<dbReference type="Pfam" id="PF01476">
    <property type="entry name" value="LysM"/>
    <property type="match status" value="1"/>
</dbReference>
<evidence type="ECO:0000259" key="2">
    <source>
        <dbReference type="PROSITE" id="PS51782"/>
    </source>
</evidence>
<dbReference type="SMART" id="SM00257">
    <property type="entry name" value="LysM"/>
    <property type="match status" value="1"/>
</dbReference>
<dbReference type="CDD" id="cd00118">
    <property type="entry name" value="LysM"/>
    <property type="match status" value="1"/>
</dbReference>
<name>A0A8S1JA81_9CHLO</name>
<reference evidence="3" key="1">
    <citation type="submission" date="2020-12" db="EMBL/GenBank/DDBJ databases">
        <authorList>
            <person name="Iha C."/>
        </authorList>
    </citation>
    <scope>NUCLEOTIDE SEQUENCE</scope>
</reference>
<dbReference type="AlphaFoldDB" id="A0A8S1JA81"/>
<gene>
    <name evidence="3" type="ORF">OSTQU699_LOCUS9429</name>
</gene>